<dbReference type="EMBL" id="FOKK01000009">
    <property type="protein sequence ID" value="SFB41648.1"/>
    <property type="molecule type" value="Genomic_DNA"/>
</dbReference>
<reference evidence="1 2" key="1">
    <citation type="submission" date="2016-10" db="EMBL/GenBank/DDBJ databases">
        <authorList>
            <person name="de Groot N.N."/>
        </authorList>
    </citation>
    <scope>NUCLEOTIDE SEQUENCE [LARGE SCALE GENOMIC DNA]</scope>
    <source>
        <strain evidence="1 2">DSM 23399</strain>
    </source>
</reference>
<dbReference type="Proteomes" id="UP000198790">
    <property type="component" value="Unassembled WGS sequence"/>
</dbReference>
<dbReference type="SUPFAM" id="SSF53756">
    <property type="entry name" value="UDP-Glycosyltransferase/glycogen phosphorylase"/>
    <property type="match status" value="1"/>
</dbReference>
<dbReference type="OrthoDB" id="798298at2"/>
<evidence type="ECO:0000313" key="2">
    <source>
        <dbReference type="Proteomes" id="UP000198790"/>
    </source>
</evidence>
<evidence type="ECO:0000313" key="1">
    <source>
        <dbReference type="EMBL" id="SFB41648.1"/>
    </source>
</evidence>
<dbReference type="Gene3D" id="3.40.50.2000">
    <property type="entry name" value="Glycogen Phosphorylase B"/>
    <property type="match status" value="2"/>
</dbReference>
<protein>
    <submittedName>
        <fullName evidence="1">Glycosyltransferase involved in cell wall bisynthesis</fullName>
    </submittedName>
</protein>
<keyword evidence="2" id="KW-1185">Reference proteome</keyword>
<dbReference type="GO" id="GO:0016740">
    <property type="term" value="F:transferase activity"/>
    <property type="evidence" value="ECO:0007669"/>
    <property type="project" value="UniProtKB-KW"/>
</dbReference>
<dbReference type="STRING" id="237018.SAMN04489723_109142"/>
<keyword evidence="1" id="KW-0808">Transferase</keyword>
<sequence length="326" mass="37884">MKKYHKRNLLIIGKTPPPIGGVTIHVKRLLDSLKDDNTIQFTYFDLKRKSKIKLFILIWKSKVVHLHTSNSYFRFFVVLYCRLLLKKIIFTFHGNLGRYNLFRNLIDKLSILFSNYPIVINFDSFNISYKINSETKLISAFIPQSSIVPLEDNLNTYLNVKSTEYQYIFCTNAFDVSYDKFGNEVYQILELVNVFAESELNNQYLIISDPSGNYNKFLIKKGIKVPENILFINFPHDFNAVLKKSDCFIRYTTTDGDSLSVKEALMLNKNVIASDVVQRPYGVQLTKLDSNDLIKHLINFKPYISSCSIDNGFVQLLELYKNINLK</sequence>
<dbReference type="AlphaFoldDB" id="A0A1I1AYY5"/>
<gene>
    <name evidence="1" type="ORF">SAMN04489723_109142</name>
</gene>
<name>A0A1I1AYY5_9BACT</name>
<proteinExistence type="predicted"/>
<accession>A0A1I1AYY5</accession>
<organism evidence="1 2">
    <name type="scientific">Algoriphagus aquimarinus</name>
    <dbReference type="NCBI Taxonomy" id="237018"/>
    <lineage>
        <taxon>Bacteria</taxon>
        <taxon>Pseudomonadati</taxon>
        <taxon>Bacteroidota</taxon>
        <taxon>Cytophagia</taxon>
        <taxon>Cytophagales</taxon>
        <taxon>Cyclobacteriaceae</taxon>
        <taxon>Algoriphagus</taxon>
    </lineage>
</organism>
<dbReference type="RefSeq" id="WP_092898208.1">
    <property type="nucleotide sequence ID" value="NZ_FOKK01000009.1"/>
</dbReference>